<sequence>MVPAFERPGSDPNSILTVRPGAALYIGPLGGYYVRRTSRTPVRISPGVVQSVRGRRAQRAIAAERPFGPRGDRAGKSLLIGRRRDGVPHTPDDTPGGGILPTEPEESKNN</sequence>
<reference evidence="2 3" key="1">
    <citation type="journal article" date="2022" name="ISME Commun">
        <title>Vulcanimicrobium alpinus gen. nov. sp. nov., the first cultivated representative of the candidate phylum 'Eremiobacterota', is a metabolically versatile aerobic anoxygenic phototroph.</title>
        <authorList>
            <person name="Yabe S."/>
            <person name="Muto K."/>
            <person name="Abe K."/>
            <person name="Yokota A."/>
            <person name="Staudigel H."/>
            <person name="Tebo B.M."/>
        </authorList>
    </citation>
    <scope>NUCLEOTIDE SEQUENCE [LARGE SCALE GENOMIC DNA]</scope>
    <source>
        <strain evidence="2 3">WC8-2</strain>
    </source>
</reference>
<dbReference type="AlphaFoldDB" id="A0AAN1XTC3"/>
<keyword evidence="3" id="KW-1185">Reference proteome</keyword>
<dbReference type="EMBL" id="AP025523">
    <property type="protein sequence ID" value="BDE05345.1"/>
    <property type="molecule type" value="Genomic_DNA"/>
</dbReference>
<feature type="compositionally biased region" description="Basic and acidic residues" evidence="1">
    <location>
        <begin position="82"/>
        <end position="92"/>
    </location>
</feature>
<accession>A0AAN1XTC3</accession>
<name>A0AAN1XTC3_UNVUL</name>
<evidence type="ECO:0000256" key="1">
    <source>
        <dbReference type="SAM" id="MobiDB-lite"/>
    </source>
</evidence>
<feature type="region of interest" description="Disordered" evidence="1">
    <location>
        <begin position="64"/>
        <end position="110"/>
    </location>
</feature>
<evidence type="ECO:0000313" key="2">
    <source>
        <dbReference type="EMBL" id="BDE05345.1"/>
    </source>
</evidence>
<dbReference type="KEGG" id="vab:WPS_06210"/>
<proteinExistence type="predicted"/>
<organism evidence="2 3">
    <name type="scientific">Vulcanimicrobium alpinum</name>
    <dbReference type="NCBI Taxonomy" id="3016050"/>
    <lineage>
        <taxon>Bacteria</taxon>
        <taxon>Bacillati</taxon>
        <taxon>Vulcanimicrobiota</taxon>
        <taxon>Vulcanimicrobiia</taxon>
        <taxon>Vulcanimicrobiales</taxon>
        <taxon>Vulcanimicrobiaceae</taxon>
        <taxon>Vulcanimicrobium</taxon>
    </lineage>
</organism>
<evidence type="ECO:0000313" key="3">
    <source>
        <dbReference type="Proteomes" id="UP001317532"/>
    </source>
</evidence>
<dbReference type="Proteomes" id="UP001317532">
    <property type="component" value="Chromosome"/>
</dbReference>
<protein>
    <submittedName>
        <fullName evidence="2">Uncharacterized protein</fullName>
    </submittedName>
</protein>
<gene>
    <name evidence="2" type="ORF">WPS_06210</name>
</gene>